<evidence type="ECO:0000313" key="4">
    <source>
        <dbReference type="EMBL" id="TCK08682.1"/>
    </source>
</evidence>
<keyword evidence="2" id="KW-0560">Oxidoreductase</keyword>
<dbReference type="InterPro" id="IPR002347">
    <property type="entry name" value="SDR_fam"/>
</dbReference>
<dbReference type="CDD" id="cd05233">
    <property type="entry name" value="SDR_c"/>
    <property type="match status" value="1"/>
</dbReference>
<dbReference type="GO" id="GO:0016616">
    <property type="term" value="F:oxidoreductase activity, acting on the CH-OH group of donors, NAD or NADP as acceptor"/>
    <property type="evidence" value="ECO:0007669"/>
    <property type="project" value="TreeGrafter"/>
</dbReference>
<evidence type="ECO:0000313" key="5">
    <source>
        <dbReference type="Proteomes" id="UP000294546"/>
    </source>
</evidence>
<accession>A0A4R1GW97</accession>
<dbReference type="Gene3D" id="3.40.50.720">
    <property type="entry name" value="NAD(P)-binding Rossmann-like Domain"/>
    <property type="match status" value="1"/>
</dbReference>
<sequence length="250" mass="26536">MDNVVIVTGGTRGIGLETARKFLEKGDKVVVASVDSEEVIRQSMDSLSKLGGVHFVECNLTSQADCEKAVQTAVDQYGRIDLLINVAGVVGKREPLVAGYLDDIYNTININLMGTINIGHFVSKVMVEQKSGVIINVGSICGSMANTESIGYHASKGGVKMVTQAMARELSPFGVRVLSVAPGWVNTAMIDAPIAEIGGKLHMKGRIIEPREIADAIYLLSLPEASAINGSTVMVDDGYASFKGVEGYQA</sequence>
<dbReference type="GO" id="GO:0048038">
    <property type="term" value="F:quinone binding"/>
    <property type="evidence" value="ECO:0007669"/>
    <property type="project" value="TreeGrafter"/>
</dbReference>
<evidence type="ECO:0000256" key="1">
    <source>
        <dbReference type="ARBA" id="ARBA00006484"/>
    </source>
</evidence>
<dbReference type="FunFam" id="3.40.50.720:FF:000084">
    <property type="entry name" value="Short-chain dehydrogenase reductase"/>
    <property type="match status" value="1"/>
</dbReference>
<dbReference type="PRINTS" id="PR00081">
    <property type="entry name" value="GDHRDH"/>
</dbReference>
<dbReference type="EMBL" id="SMFU01000007">
    <property type="protein sequence ID" value="TCK08682.1"/>
    <property type="molecule type" value="Genomic_DNA"/>
</dbReference>
<protein>
    <submittedName>
        <fullName evidence="4">NAD(P)-dependent dehydrogenase (Short-subunit alcohol dehydrogenase family)</fullName>
    </submittedName>
</protein>
<dbReference type="RefSeq" id="WP_132287738.1">
    <property type="nucleotide sequence ID" value="NZ_SMFU01000007.1"/>
</dbReference>
<dbReference type="OrthoDB" id="118015at2"/>
<comment type="caution">
    <text evidence="4">The sequence shown here is derived from an EMBL/GenBank/DDBJ whole genome shotgun (WGS) entry which is preliminary data.</text>
</comment>
<dbReference type="Proteomes" id="UP000294546">
    <property type="component" value="Unassembled WGS sequence"/>
</dbReference>
<comment type="similarity">
    <text evidence="1 3">Belongs to the short-chain dehydrogenases/reductases (SDR) family.</text>
</comment>
<evidence type="ECO:0000256" key="3">
    <source>
        <dbReference type="RuleBase" id="RU000363"/>
    </source>
</evidence>
<dbReference type="AlphaFoldDB" id="A0A4R1GW97"/>
<dbReference type="InterPro" id="IPR036291">
    <property type="entry name" value="NAD(P)-bd_dom_sf"/>
</dbReference>
<dbReference type="Pfam" id="PF00106">
    <property type="entry name" value="adh_short"/>
    <property type="match status" value="1"/>
</dbReference>
<dbReference type="PANTHER" id="PTHR42760:SF133">
    <property type="entry name" value="3-OXOACYL-[ACYL-CARRIER-PROTEIN] REDUCTASE"/>
    <property type="match status" value="1"/>
</dbReference>
<dbReference type="PRINTS" id="PR00080">
    <property type="entry name" value="SDRFAMILY"/>
</dbReference>
<gene>
    <name evidence="4" type="ORF">CLV83_0774</name>
</gene>
<evidence type="ECO:0000256" key="2">
    <source>
        <dbReference type="ARBA" id="ARBA00023002"/>
    </source>
</evidence>
<keyword evidence="5" id="KW-1185">Reference proteome</keyword>
<reference evidence="4 5" key="1">
    <citation type="submission" date="2019-03" db="EMBL/GenBank/DDBJ databases">
        <title>Genomic Encyclopedia of Archaeal and Bacterial Type Strains, Phase II (KMG-II): from individual species to whole genera.</title>
        <authorList>
            <person name="Goeker M."/>
        </authorList>
    </citation>
    <scope>NUCLEOTIDE SEQUENCE [LARGE SCALE GENOMIC DNA]</scope>
    <source>
        <strain evidence="4 5">DSM 27697</strain>
    </source>
</reference>
<dbReference type="PANTHER" id="PTHR42760">
    <property type="entry name" value="SHORT-CHAIN DEHYDROGENASES/REDUCTASES FAMILY MEMBER"/>
    <property type="match status" value="1"/>
</dbReference>
<name>A0A4R1GW97_9GAMM</name>
<dbReference type="GO" id="GO:0006633">
    <property type="term" value="P:fatty acid biosynthetic process"/>
    <property type="evidence" value="ECO:0007669"/>
    <property type="project" value="TreeGrafter"/>
</dbReference>
<organism evidence="4 5">
    <name type="scientific">Marinobacterium mangrovicola</name>
    <dbReference type="NCBI Taxonomy" id="1476959"/>
    <lineage>
        <taxon>Bacteria</taxon>
        <taxon>Pseudomonadati</taxon>
        <taxon>Pseudomonadota</taxon>
        <taxon>Gammaproteobacteria</taxon>
        <taxon>Oceanospirillales</taxon>
        <taxon>Oceanospirillaceae</taxon>
        <taxon>Marinobacterium</taxon>
    </lineage>
</organism>
<proteinExistence type="inferred from homology"/>
<dbReference type="SUPFAM" id="SSF51735">
    <property type="entry name" value="NAD(P)-binding Rossmann-fold domains"/>
    <property type="match status" value="1"/>
</dbReference>